<dbReference type="WBParaSite" id="maker-uti_cns_0045942-snap-gene-0.32-mRNA-1">
    <property type="protein sequence ID" value="maker-uti_cns_0045942-snap-gene-0.32-mRNA-1"/>
    <property type="gene ID" value="maker-uti_cns_0045942-snap-gene-0.32"/>
</dbReference>
<organism evidence="14 15">
    <name type="scientific">Macrostomum lignano</name>
    <dbReference type="NCBI Taxonomy" id="282301"/>
    <lineage>
        <taxon>Eukaryota</taxon>
        <taxon>Metazoa</taxon>
        <taxon>Spiralia</taxon>
        <taxon>Lophotrochozoa</taxon>
        <taxon>Platyhelminthes</taxon>
        <taxon>Rhabditophora</taxon>
        <taxon>Macrostomorpha</taxon>
        <taxon>Macrostomida</taxon>
        <taxon>Macrostomidae</taxon>
        <taxon>Macrostomum</taxon>
    </lineage>
</organism>
<dbReference type="PROSITE" id="PS00113">
    <property type="entry name" value="ADENYLATE_KINASE"/>
    <property type="match status" value="1"/>
</dbReference>
<dbReference type="Pfam" id="PF00406">
    <property type="entry name" value="ADK"/>
    <property type="match status" value="1"/>
</dbReference>
<reference evidence="15" key="1">
    <citation type="submission" date="2016-11" db="UniProtKB">
        <authorList>
            <consortium name="WormBaseParasite"/>
        </authorList>
    </citation>
    <scope>IDENTIFICATION</scope>
</reference>
<dbReference type="CDD" id="cd01428">
    <property type="entry name" value="ADK"/>
    <property type="match status" value="1"/>
</dbReference>
<accession>A0A1I8J4I0</accession>
<evidence type="ECO:0000256" key="7">
    <source>
        <dbReference type="ARBA" id="ARBA00022741"/>
    </source>
</evidence>
<feature type="region of interest" description="Disordered" evidence="13">
    <location>
        <begin position="1"/>
        <end position="37"/>
    </location>
</feature>
<comment type="function">
    <text evidence="1">Catalyzes the reversible transfer of the terminal phosphate group between ATP and AMP. Plays an important role in cellular energy homeostasis and in adenine nucleotide metabolism.</text>
</comment>
<comment type="subcellular location">
    <subcellularLocation>
        <location evidence="2">Cytoplasm</location>
    </subcellularLocation>
</comment>
<dbReference type="InterPro" id="IPR033690">
    <property type="entry name" value="Adenylat_kinase_CS"/>
</dbReference>
<comment type="similarity">
    <text evidence="12">Belongs to the adenylate kinase family.</text>
</comment>
<evidence type="ECO:0000313" key="15">
    <source>
        <dbReference type="WBParaSite" id="maker-uti_cns_0045942-snap-gene-0.32-mRNA-1"/>
    </source>
</evidence>
<keyword evidence="6 12" id="KW-0808">Transferase</keyword>
<evidence type="ECO:0000256" key="6">
    <source>
        <dbReference type="ARBA" id="ARBA00022679"/>
    </source>
</evidence>
<evidence type="ECO:0000256" key="2">
    <source>
        <dbReference type="ARBA" id="ARBA00004496"/>
    </source>
</evidence>
<dbReference type="Gene3D" id="3.40.50.300">
    <property type="entry name" value="P-loop containing nucleotide triphosphate hydrolases"/>
    <property type="match status" value="1"/>
</dbReference>
<evidence type="ECO:0000256" key="3">
    <source>
        <dbReference type="ARBA" id="ARBA00011245"/>
    </source>
</evidence>
<evidence type="ECO:0000256" key="4">
    <source>
        <dbReference type="ARBA" id="ARBA00012955"/>
    </source>
</evidence>
<evidence type="ECO:0000313" key="14">
    <source>
        <dbReference type="Proteomes" id="UP000095280"/>
    </source>
</evidence>
<sequence length="209" mass="22694">MSLSRDSEVPERPQGQNVKAADPPPPSGGPGSGKGTQCERIVAKYGLAHLSSGDLLRAEVASGSERGNRLKAIMESGELVSLDIVLELIRDAMLARGAAGAKGFLIDGYPRELEQGVRFESELVPCKAVLFFDVSEEAMQQRLLKRGETSGRVDDNEATIRKRFQTFQQLTKPVIEHYKGQGKVIQVDASGSVDEVFGQVQKQLDALKL</sequence>
<keyword evidence="8 12" id="KW-0418">Kinase</keyword>
<keyword evidence="5" id="KW-0963">Cytoplasm</keyword>
<dbReference type="GO" id="GO:0005737">
    <property type="term" value="C:cytoplasm"/>
    <property type="evidence" value="ECO:0007669"/>
    <property type="project" value="UniProtKB-SubCell"/>
</dbReference>
<evidence type="ECO:0000256" key="8">
    <source>
        <dbReference type="ARBA" id="ARBA00022777"/>
    </source>
</evidence>
<evidence type="ECO:0000256" key="5">
    <source>
        <dbReference type="ARBA" id="ARBA00022490"/>
    </source>
</evidence>
<feature type="compositionally biased region" description="Basic and acidic residues" evidence="13">
    <location>
        <begin position="1"/>
        <end position="11"/>
    </location>
</feature>
<dbReference type="HAMAP" id="MF_00235">
    <property type="entry name" value="Adenylate_kinase_Adk"/>
    <property type="match status" value="1"/>
</dbReference>
<keyword evidence="9" id="KW-0067">ATP-binding</keyword>
<dbReference type="Proteomes" id="UP000095280">
    <property type="component" value="Unplaced"/>
</dbReference>
<dbReference type="AlphaFoldDB" id="A0A1I8J4I0"/>
<dbReference type="FunFam" id="3.40.50.300:FF:000315">
    <property type="entry name" value="Adenylate kinase 1"/>
    <property type="match status" value="1"/>
</dbReference>
<dbReference type="PANTHER" id="PTHR23359">
    <property type="entry name" value="NUCLEOTIDE KINASE"/>
    <property type="match status" value="1"/>
</dbReference>
<evidence type="ECO:0000256" key="1">
    <source>
        <dbReference type="ARBA" id="ARBA00003053"/>
    </source>
</evidence>
<dbReference type="SUPFAM" id="SSF52540">
    <property type="entry name" value="P-loop containing nucleoside triphosphate hydrolases"/>
    <property type="match status" value="1"/>
</dbReference>
<dbReference type="PRINTS" id="PR00094">
    <property type="entry name" value="ADENYLTKNASE"/>
</dbReference>
<evidence type="ECO:0000256" key="13">
    <source>
        <dbReference type="SAM" id="MobiDB-lite"/>
    </source>
</evidence>
<proteinExistence type="inferred from homology"/>
<dbReference type="InterPro" id="IPR027417">
    <property type="entry name" value="P-loop_NTPase"/>
</dbReference>
<evidence type="ECO:0000256" key="9">
    <source>
        <dbReference type="ARBA" id="ARBA00022840"/>
    </source>
</evidence>
<dbReference type="EC" id="2.7.4.3" evidence="4"/>
<keyword evidence="14" id="KW-1185">Reference proteome</keyword>
<evidence type="ECO:0000256" key="12">
    <source>
        <dbReference type="RuleBase" id="RU003330"/>
    </source>
</evidence>
<dbReference type="GO" id="GO:0005524">
    <property type="term" value="F:ATP binding"/>
    <property type="evidence" value="ECO:0007669"/>
    <property type="project" value="UniProtKB-KW"/>
</dbReference>
<keyword evidence="7" id="KW-0547">Nucleotide-binding</keyword>
<dbReference type="GO" id="GO:0004017">
    <property type="term" value="F:AMP kinase activity"/>
    <property type="evidence" value="ECO:0007669"/>
    <property type="project" value="UniProtKB-EC"/>
</dbReference>
<name>A0A1I8J4I0_9PLAT</name>
<dbReference type="InterPro" id="IPR000850">
    <property type="entry name" value="Adenylat/UMP-CMP_kin"/>
</dbReference>
<comment type="subunit">
    <text evidence="3">Monomer.</text>
</comment>
<evidence type="ECO:0000256" key="10">
    <source>
        <dbReference type="ARBA" id="ARBA00031517"/>
    </source>
</evidence>
<protein>
    <recommendedName>
        <fullName evidence="4">adenylate kinase</fullName>
        <ecNumber evidence="4">2.7.4.3</ecNumber>
    </recommendedName>
    <alternativeName>
        <fullName evidence="10">ATP:AMP phosphotransferase</fullName>
    </alternativeName>
    <alternativeName>
        <fullName evidence="11">Adenylate monophosphate kinase</fullName>
    </alternativeName>
</protein>
<evidence type="ECO:0000256" key="11">
    <source>
        <dbReference type="ARBA" id="ARBA00078502"/>
    </source>
</evidence>